<organism evidence="2 3">
    <name type="scientific">Methylocystis parvus</name>
    <dbReference type="NCBI Taxonomy" id="134"/>
    <lineage>
        <taxon>Bacteria</taxon>
        <taxon>Pseudomonadati</taxon>
        <taxon>Pseudomonadota</taxon>
        <taxon>Alphaproteobacteria</taxon>
        <taxon>Hyphomicrobiales</taxon>
        <taxon>Methylocystaceae</taxon>
        <taxon>Methylocystis</taxon>
    </lineage>
</organism>
<evidence type="ECO:0000313" key="2">
    <source>
        <dbReference type="EMBL" id="QGM98085.1"/>
    </source>
</evidence>
<feature type="region of interest" description="Disordered" evidence="1">
    <location>
        <begin position="1"/>
        <end position="67"/>
    </location>
</feature>
<protein>
    <recommendedName>
        <fullName evidence="4">Em GEA1 (EM1)</fullName>
    </recommendedName>
</protein>
<reference evidence="2 3" key="1">
    <citation type="submission" date="2019-09" db="EMBL/GenBank/DDBJ databases">
        <title>Isolation and complete genome sequencing of Methylocystis species.</title>
        <authorList>
            <person name="Rumah B.L."/>
            <person name="Stead C.E."/>
            <person name="Stevens B.C."/>
            <person name="Minton N.P."/>
            <person name="Grosse-Honebrink A."/>
            <person name="Zhang Y."/>
        </authorList>
    </citation>
    <scope>NUCLEOTIDE SEQUENCE [LARGE SCALE GENOMIC DNA]</scope>
    <source>
        <strain evidence="2 3">BRCS2</strain>
    </source>
</reference>
<keyword evidence="3" id="KW-1185">Reference proteome</keyword>
<evidence type="ECO:0000256" key="1">
    <source>
        <dbReference type="SAM" id="MobiDB-lite"/>
    </source>
</evidence>
<accession>A0A6B8M6U4</accession>
<feature type="compositionally biased region" description="Acidic residues" evidence="1">
    <location>
        <begin position="48"/>
        <end position="67"/>
    </location>
</feature>
<feature type="compositionally biased region" description="Basic and acidic residues" evidence="1">
    <location>
        <begin position="37"/>
        <end position="47"/>
    </location>
</feature>
<dbReference type="Proteomes" id="UP000422569">
    <property type="component" value="Chromosome"/>
</dbReference>
<proteinExistence type="predicted"/>
<dbReference type="AlphaFoldDB" id="A0A6B8M6U4"/>
<dbReference type="EMBL" id="CP044331">
    <property type="protein sequence ID" value="QGM98085.1"/>
    <property type="molecule type" value="Genomic_DNA"/>
</dbReference>
<evidence type="ECO:0000313" key="3">
    <source>
        <dbReference type="Proteomes" id="UP000422569"/>
    </source>
</evidence>
<dbReference type="KEGG" id="mpar:F7D14_11765"/>
<evidence type="ECO:0008006" key="4">
    <source>
        <dbReference type="Google" id="ProtNLM"/>
    </source>
</evidence>
<dbReference type="RefSeq" id="WP_154419937.1">
    <property type="nucleotide sequence ID" value="NZ_CP044331.1"/>
</dbReference>
<gene>
    <name evidence="2" type="ORF">F7D14_11765</name>
</gene>
<feature type="compositionally biased region" description="Basic and acidic residues" evidence="1">
    <location>
        <begin position="1"/>
        <end position="12"/>
    </location>
</feature>
<sequence>MAQKQTEQEKPPTRHGQMTVEEAGRLGGHKGGQRVKQLVEEGKRAEGDETGEDAANVEDEEERDGEA</sequence>
<name>A0A6B8M6U4_9HYPH</name>